<sequence length="255" mass="29451">MSDYYRIPRGADWNYGGQKWRLSRSKIDLYKECPRCFWLDNKKGLKRPAGYPFNLNSAVDQLLKTEFDVHRAASTQHPLQEKYGLAMKPAVHTKMRQWRENFEGVDTVHTATGLTVCGAIDDLWVDDAGTYYVVDYKATAKSEPVTELNEPWQDSYKRQMEVYQWLLRHNGLTVSDTGYFVYCTGKPDEAAFDGKLEFDVHVIPHTGKADWVDGVLEEIKVCLEGSLPREGTNCDHCLYRRVLRSEEEQEQGRLL</sequence>
<dbReference type="EMBL" id="PCYM01000001">
    <property type="protein sequence ID" value="PIR47883.1"/>
    <property type="molecule type" value="Genomic_DNA"/>
</dbReference>
<evidence type="ECO:0000259" key="1">
    <source>
        <dbReference type="Pfam" id="PF12705"/>
    </source>
</evidence>
<dbReference type="InterPro" id="IPR011604">
    <property type="entry name" value="PDDEXK-like_dom_sf"/>
</dbReference>
<dbReference type="Proteomes" id="UP000230084">
    <property type="component" value="Unassembled WGS sequence"/>
</dbReference>
<gene>
    <name evidence="2" type="ORF">COV06_00580</name>
</gene>
<dbReference type="Gene3D" id="3.90.320.10">
    <property type="match status" value="1"/>
</dbReference>
<dbReference type="Pfam" id="PF12705">
    <property type="entry name" value="PDDEXK_1"/>
    <property type="match status" value="1"/>
</dbReference>
<name>A0A2H0RN00_9BACT</name>
<evidence type="ECO:0000313" key="2">
    <source>
        <dbReference type="EMBL" id="PIR47883.1"/>
    </source>
</evidence>
<organism evidence="2 3">
    <name type="scientific">Candidatus Uhrbacteria bacterium CG10_big_fil_rev_8_21_14_0_10_50_16</name>
    <dbReference type="NCBI Taxonomy" id="1975039"/>
    <lineage>
        <taxon>Bacteria</taxon>
        <taxon>Candidatus Uhriibacteriota</taxon>
    </lineage>
</organism>
<evidence type="ECO:0000313" key="3">
    <source>
        <dbReference type="Proteomes" id="UP000230084"/>
    </source>
</evidence>
<comment type="caution">
    <text evidence="2">The sequence shown here is derived from an EMBL/GenBank/DDBJ whole genome shotgun (WGS) entry which is preliminary data.</text>
</comment>
<proteinExistence type="predicted"/>
<feature type="domain" description="PD-(D/E)XK endonuclease-like" evidence="1">
    <location>
        <begin position="21"/>
        <end position="242"/>
    </location>
</feature>
<accession>A0A2H0RN00</accession>
<reference evidence="2 3" key="1">
    <citation type="submission" date="2017-09" db="EMBL/GenBank/DDBJ databases">
        <title>Depth-based differentiation of microbial function through sediment-hosted aquifers and enrichment of novel symbionts in the deep terrestrial subsurface.</title>
        <authorList>
            <person name="Probst A.J."/>
            <person name="Ladd B."/>
            <person name="Jarett J.K."/>
            <person name="Geller-Mcgrath D.E."/>
            <person name="Sieber C.M."/>
            <person name="Emerson J.B."/>
            <person name="Anantharaman K."/>
            <person name="Thomas B.C."/>
            <person name="Malmstrom R."/>
            <person name="Stieglmeier M."/>
            <person name="Klingl A."/>
            <person name="Woyke T."/>
            <person name="Ryan C.M."/>
            <person name="Banfield J.F."/>
        </authorList>
    </citation>
    <scope>NUCLEOTIDE SEQUENCE [LARGE SCALE GENOMIC DNA]</scope>
    <source>
        <strain evidence="2">CG10_big_fil_rev_8_21_14_0_10_50_16</strain>
    </source>
</reference>
<dbReference type="InterPro" id="IPR038726">
    <property type="entry name" value="PDDEXK_AddAB-type"/>
</dbReference>
<dbReference type="AlphaFoldDB" id="A0A2H0RN00"/>
<protein>
    <recommendedName>
        <fullName evidence="1">PD-(D/E)XK endonuclease-like domain-containing protein</fullName>
    </recommendedName>
</protein>